<feature type="compositionally biased region" description="Basic residues" evidence="1">
    <location>
        <begin position="18"/>
        <end position="31"/>
    </location>
</feature>
<evidence type="ECO:0000313" key="2">
    <source>
        <dbReference type="EMBL" id="GII22188.1"/>
    </source>
</evidence>
<dbReference type="Proteomes" id="UP000599074">
    <property type="component" value="Unassembled WGS sequence"/>
</dbReference>
<protein>
    <submittedName>
        <fullName evidence="2">Uncharacterized protein</fullName>
    </submittedName>
</protein>
<evidence type="ECO:0000313" key="3">
    <source>
        <dbReference type="Proteomes" id="UP000599074"/>
    </source>
</evidence>
<reference evidence="2" key="1">
    <citation type="submission" date="2021-01" db="EMBL/GenBank/DDBJ databases">
        <title>Whole genome shotgun sequence of Planosporangium mesophilum NBRC 109066.</title>
        <authorList>
            <person name="Komaki H."/>
            <person name="Tamura T."/>
        </authorList>
    </citation>
    <scope>NUCLEOTIDE SEQUENCE</scope>
    <source>
        <strain evidence="2">NBRC 109066</strain>
    </source>
</reference>
<evidence type="ECO:0000256" key="1">
    <source>
        <dbReference type="SAM" id="MobiDB-lite"/>
    </source>
</evidence>
<name>A0A8J3X2S5_9ACTN</name>
<organism evidence="2 3">
    <name type="scientific">Planosporangium mesophilum</name>
    <dbReference type="NCBI Taxonomy" id="689768"/>
    <lineage>
        <taxon>Bacteria</taxon>
        <taxon>Bacillati</taxon>
        <taxon>Actinomycetota</taxon>
        <taxon>Actinomycetes</taxon>
        <taxon>Micromonosporales</taxon>
        <taxon>Micromonosporaceae</taxon>
        <taxon>Planosporangium</taxon>
    </lineage>
</organism>
<dbReference type="EMBL" id="BOON01000017">
    <property type="protein sequence ID" value="GII22188.1"/>
    <property type="molecule type" value="Genomic_DNA"/>
</dbReference>
<proteinExistence type="predicted"/>
<accession>A0A8J3X2S5</accession>
<comment type="caution">
    <text evidence="2">The sequence shown here is derived from an EMBL/GenBank/DDBJ whole genome shotgun (WGS) entry which is preliminary data.</text>
</comment>
<dbReference type="AlphaFoldDB" id="A0A8J3X2S5"/>
<gene>
    <name evidence="2" type="ORF">Pme01_17850</name>
</gene>
<feature type="region of interest" description="Disordered" evidence="1">
    <location>
        <begin position="16"/>
        <end position="41"/>
    </location>
</feature>
<keyword evidence="3" id="KW-1185">Reference proteome</keyword>
<dbReference type="RefSeq" id="WP_275408508.1">
    <property type="nucleotide sequence ID" value="NZ_BOON01000017.1"/>
</dbReference>
<sequence length="41" mass="4912">MFAKWIDRFSEPKPRQYTGRHRVVRHRRRTYRAASPAAPAS</sequence>